<evidence type="ECO:0000313" key="2">
    <source>
        <dbReference type="EMBL" id="KAL1603441.1"/>
    </source>
</evidence>
<proteinExistence type="predicted"/>
<keyword evidence="3" id="KW-1185">Reference proteome</keyword>
<evidence type="ECO:0000256" key="1">
    <source>
        <dbReference type="SAM" id="MobiDB-lite"/>
    </source>
</evidence>
<gene>
    <name evidence="2" type="ORF">SLS60_005028</name>
</gene>
<organism evidence="2 3">
    <name type="scientific">Paraconiothyrium brasiliense</name>
    <dbReference type="NCBI Taxonomy" id="300254"/>
    <lineage>
        <taxon>Eukaryota</taxon>
        <taxon>Fungi</taxon>
        <taxon>Dikarya</taxon>
        <taxon>Ascomycota</taxon>
        <taxon>Pezizomycotina</taxon>
        <taxon>Dothideomycetes</taxon>
        <taxon>Pleosporomycetidae</taxon>
        <taxon>Pleosporales</taxon>
        <taxon>Massarineae</taxon>
        <taxon>Didymosphaeriaceae</taxon>
        <taxon>Paraconiothyrium</taxon>
    </lineage>
</organism>
<feature type="region of interest" description="Disordered" evidence="1">
    <location>
        <begin position="68"/>
        <end position="89"/>
    </location>
</feature>
<protein>
    <submittedName>
        <fullName evidence="2">Uncharacterized protein</fullName>
    </submittedName>
</protein>
<accession>A0ABR3RG76</accession>
<evidence type="ECO:0000313" key="3">
    <source>
        <dbReference type="Proteomes" id="UP001521785"/>
    </source>
</evidence>
<dbReference type="Proteomes" id="UP001521785">
    <property type="component" value="Unassembled WGS sequence"/>
</dbReference>
<sequence>MSLAHVYGAWAAFKEYQSTLDTLPVEIAHAWMKAAGDLGGSSDEYSTDEEDEANAQAELKAEAEANAMKETVSQMTQIPSLHLEKTHEN</sequence>
<comment type="caution">
    <text evidence="2">The sequence shown here is derived from an EMBL/GenBank/DDBJ whole genome shotgun (WGS) entry which is preliminary data.</text>
</comment>
<dbReference type="EMBL" id="JAKJXO020000006">
    <property type="protein sequence ID" value="KAL1603441.1"/>
    <property type="molecule type" value="Genomic_DNA"/>
</dbReference>
<reference evidence="2 3" key="1">
    <citation type="submission" date="2024-02" db="EMBL/GenBank/DDBJ databases">
        <title>De novo assembly and annotation of 12 fungi associated with fruit tree decline syndrome in Ontario, Canada.</title>
        <authorList>
            <person name="Sulman M."/>
            <person name="Ellouze W."/>
            <person name="Ilyukhin E."/>
        </authorList>
    </citation>
    <scope>NUCLEOTIDE SEQUENCE [LARGE SCALE GENOMIC DNA]</scope>
    <source>
        <strain evidence="2 3">M42-189</strain>
    </source>
</reference>
<name>A0ABR3RG76_9PLEO</name>